<evidence type="ECO:0000259" key="15">
    <source>
        <dbReference type="PROSITE" id="PS50222"/>
    </source>
</evidence>
<dbReference type="Gene3D" id="1.10.238.10">
    <property type="entry name" value="EF-hand"/>
    <property type="match status" value="1"/>
</dbReference>
<keyword evidence="6 11" id="KW-0547">Nucleotide-binding</keyword>
<comment type="subcellular location">
    <subcellularLocation>
        <location evidence="1">Membrane</location>
        <topology evidence="1">Multi-pass membrane protein</topology>
    </subcellularLocation>
</comment>
<dbReference type="InterPro" id="IPR007203">
    <property type="entry name" value="ORMDL"/>
</dbReference>
<evidence type="ECO:0000256" key="8">
    <source>
        <dbReference type="ARBA" id="ARBA00022840"/>
    </source>
</evidence>
<dbReference type="InterPro" id="IPR008271">
    <property type="entry name" value="Ser/Thr_kinase_AS"/>
</dbReference>
<feature type="domain" description="Protein kinase" evidence="14">
    <location>
        <begin position="147"/>
        <end position="447"/>
    </location>
</feature>
<evidence type="ECO:0000313" key="17">
    <source>
        <dbReference type="Proteomes" id="UP001055439"/>
    </source>
</evidence>
<evidence type="ECO:0000256" key="5">
    <source>
        <dbReference type="ARBA" id="ARBA00022737"/>
    </source>
</evidence>
<keyword evidence="8 11" id="KW-0067">ATP-binding</keyword>
<keyword evidence="7 16" id="KW-0418">Kinase</keyword>
<proteinExistence type="predicted"/>
<evidence type="ECO:0000256" key="10">
    <source>
        <dbReference type="ARBA" id="ARBA00023136"/>
    </source>
</evidence>
<dbReference type="GO" id="GO:0004674">
    <property type="term" value="F:protein serine/threonine kinase activity"/>
    <property type="evidence" value="ECO:0007669"/>
    <property type="project" value="UniProtKB-KW"/>
</dbReference>
<dbReference type="SMART" id="SM00220">
    <property type="entry name" value="S_TKc"/>
    <property type="match status" value="1"/>
</dbReference>
<feature type="transmembrane region" description="Helical" evidence="13">
    <location>
        <begin position="536"/>
        <end position="556"/>
    </location>
</feature>
<dbReference type="PROSITE" id="PS50222">
    <property type="entry name" value="EF_HAND_2"/>
    <property type="match status" value="1"/>
</dbReference>
<dbReference type="InterPro" id="IPR011009">
    <property type="entry name" value="Kinase-like_dom_sf"/>
</dbReference>
<keyword evidence="2" id="KW-0723">Serine/threonine-protein kinase</keyword>
<dbReference type="AlphaFoldDB" id="A0A9E7H217"/>
<name>A0A9E7H217_9LILI</name>
<feature type="compositionally biased region" description="Low complexity" evidence="12">
    <location>
        <begin position="70"/>
        <end position="83"/>
    </location>
</feature>
<feature type="compositionally biased region" description="Basic and acidic residues" evidence="12">
    <location>
        <begin position="110"/>
        <end position="119"/>
    </location>
</feature>
<dbReference type="GO" id="GO:0005509">
    <property type="term" value="F:calcium ion binding"/>
    <property type="evidence" value="ECO:0007669"/>
    <property type="project" value="InterPro"/>
</dbReference>
<evidence type="ECO:0000256" key="1">
    <source>
        <dbReference type="ARBA" id="ARBA00004141"/>
    </source>
</evidence>
<organism evidence="16 17">
    <name type="scientific">Musa troglodytarum</name>
    <name type="common">fe'i banana</name>
    <dbReference type="NCBI Taxonomy" id="320322"/>
    <lineage>
        <taxon>Eukaryota</taxon>
        <taxon>Viridiplantae</taxon>
        <taxon>Streptophyta</taxon>
        <taxon>Embryophyta</taxon>
        <taxon>Tracheophyta</taxon>
        <taxon>Spermatophyta</taxon>
        <taxon>Magnoliopsida</taxon>
        <taxon>Liliopsida</taxon>
        <taxon>Zingiberales</taxon>
        <taxon>Musaceae</taxon>
        <taxon>Musa</taxon>
    </lineage>
</organism>
<evidence type="ECO:0000256" key="12">
    <source>
        <dbReference type="SAM" id="MobiDB-lite"/>
    </source>
</evidence>
<dbReference type="InterPro" id="IPR050205">
    <property type="entry name" value="CDPK_Ser/Thr_kinases"/>
</dbReference>
<feature type="region of interest" description="Disordered" evidence="12">
    <location>
        <begin position="109"/>
        <end position="132"/>
    </location>
</feature>
<feature type="binding site" evidence="11">
    <location>
        <position position="179"/>
    </location>
    <ligand>
        <name>ATP</name>
        <dbReference type="ChEBI" id="CHEBI:30616"/>
    </ligand>
</feature>
<dbReference type="SUPFAM" id="SSF47473">
    <property type="entry name" value="EF-hand"/>
    <property type="match status" value="1"/>
</dbReference>
<dbReference type="FunFam" id="1.10.510.10:FF:001294">
    <property type="entry name" value="CDPK-related kinase 3"/>
    <property type="match status" value="1"/>
</dbReference>
<evidence type="ECO:0000256" key="11">
    <source>
        <dbReference type="PROSITE-ProRule" id="PRU10141"/>
    </source>
</evidence>
<dbReference type="PROSITE" id="PS50011">
    <property type="entry name" value="PROTEIN_KINASE_DOM"/>
    <property type="match status" value="1"/>
</dbReference>
<evidence type="ECO:0000259" key="14">
    <source>
        <dbReference type="PROSITE" id="PS50011"/>
    </source>
</evidence>
<dbReference type="Pfam" id="PF00069">
    <property type="entry name" value="Pkinase"/>
    <property type="match status" value="1"/>
</dbReference>
<sequence>MGQCYGKSISVVRDGGRHRRRTPTHPDNGVDAGGVPSAAVTPLRGSSGPATPVHPSSTSCPSPYPQDSDSPLPAGASPSPSRSTPRRFFRRPFPPLSPAKHIKAALAKRLGSEKPKEGGIPEAVTGEAEQPPLDKSFGYGKNFGSKYELGKEVGRGHFGNTCLATAKKGEIKGQTVAVKIITKAKMTTAISIEDVRREVKILKALSGHKSLVKFYDACEDDVNVYIVMELCEGGELLGRILARGGRYTEEDAKAIVQQILGVVAFCHLQGVVHRDLKPENFLFTNNDENALMKLIDFGLSDFTRPDERLNDIVGSAYYVAPEALSKALSEDELLYLQLQFNLLEPNKDGLISLENFQTALMKNATEAMKLSRIPDILNAMEALSQRRMDFNEFCAAATSPYQLEALEQWEQIASTAFTYFEQEGNQVISIDELAQELNLPTASHSLLQDWIREEDGKLSFLGFTKYLHALLSMGARKVDVAFPYSPFERFLPLPWLGVGSRAREGNVRATAMAKLYVHTVPPADLNKNTEWFMYPGVWTTYILILFFSWLLVLSVFGCTAGMAWTVVNLFHFAVTYYFFHWKKGTPFAEDQGIYNNLTWWEQMDNGKQLTRNRKFLTVVPVVLYLIASHTTDYQHPMLFLNTVAVAVLVIAKFPNMHKVRIFGING</sequence>
<dbReference type="FunFam" id="1.10.238.10:FF:000085">
    <property type="entry name" value="CDPK-related kinase 1"/>
    <property type="match status" value="1"/>
</dbReference>
<feature type="region of interest" description="Disordered" evidence="12">
    <location>
        <begin position="1"/>
        <end position="95"/>
    </location>
</feature>
<evidence type="ECO:0000256" key="6">
    <source>
        <dbReference type="ARBA" id="ARBA00022741"/>
    </source>
</evidence>
<dbReference type="InterPro" id="IPR011992">
    <property type="entry name" value="EF-hand-dom_pair"/>
</dbReference>
<reference evidence="16" key="1">
    <citation type="submission" date="2022-05" db="EMBL/GenBank/DDBJ databases">
        <title>The Musa troglodytarum L. genome provides insights into the mechanism of non-climacteric behaviour and enrichment of carotenoids.</title>
        <authorList>
            <person name="Wang J."/>
        </authorList>
    </citation>
    <scope>NUCLEOTIDE SEQUENCE</scope>
    <source>
        <tissue evidence="16">Leaf</tissue>
    </source>
</reference>
<evidence type="ECO:0000256" key="4">
    <source>
        <dbReference type="ARBA" id="ARBA00022692"/>
    </source>
</evidence>
<keyword evidence="5" id="KW-0677">Repeat</keyword>
<dbReference type="Proteomes" id="UP001055439">
    <property type="component" value="Chromosome 7"/>
</dbReference>
<evidence type="ECO:0000256" key="9">
    <source>
        <dbReference type="ARBA" id="ARBA00022989"/>
    </source>
</evidence>
<dbReference type="Pfam" id="PF04061">
    <property type="entry name" value="ORMDL"/>
    <property type="match status" value="1"/>
</dbReference>
<feature type="transmembrane region" description="Helical" evidence="13">
    <location>
        <begin position="637"/>
        <end position="654"/>
    </location>
</feature>
<dbReference type="EMBL" id="CP097509">
    <property type="protein sequence ID" value="URE21738.1"/>
    <property type="molecule type" value="Genomic_DNA"/>
</dbReference>
<feature type="compositionally biased region" description="Polar residues" evidence="12">
    <location>
        <begin position="54"/>
        <end position="69"/>
    </location>
</feature>
<dbReference type="GO" id="GO:0005789">
    <property type="term" value="C:endoplasmic reticulum membrane"/>
    <property type="evidence" value="ECO:0007669"/>
    <property type="project" value="InterPro"/>
</dbReference>
<dbReference type="OrthoDB" id="40902at2759"/>
<evidence type="ECO:0000256" key="3">
    <source>
        <dbReference type="ARBA" id="ARBA00022679"/>
    </source>
</evidence>
<dbReference type="PANTHER" id="PTHR24349">
    <property type="entry name" value="SERINE/THREONINE-PROTEIN KINASE"/>
    <property type="match status" value="1"/>
</dbReference>
<evidence type="ECO:0000256" key="7">
    <source>
        <dbReference type="ARBA" id="ARBA00022777"/>
    </source>
</evidence>
<keyword evidence="4 13" id="KW-0812">Transmembrane</keyword>
<dbReference type="FunFam" id="3.30.200.20:FF:000101">
    <property type="entry name" value="CDPK-related kinase 1"/>
    <property type="match status" value="1"/>
</dbReference>
<keyword evidence="17" id="KW-1185">Reference proteome</keyword>
<accession>A0A9E7H217</accession>
<evidence type="ECO:0000313" key="16">
    <source>
        <dbReference type="EMBL" id="URE21738.1"/>
    </source>
</evidence>
<dbReference type="SUPFAM" id="SSF56112">
    <property type="entry name" value="Protein kinase-like (PK-like)"/>
    <property type="match status" value="1"/>
</dbReference>
<evidence type="ECO:0000256" key="2">
    <source>
        <dbReference type="ARBA" id="ARBA00022527"/>
    </source>
</evidence>
<dbReference type="InterPro" id="IPR000719">
    <property type="entry name" value="Prot_kinase_dom"/>
</dbReference>
<dbReference type="PROSITE" id="PS00107">
    <property type="entry name" value="PROTEIN_KINASE_ATP"/>
    <property type="match status" value="1"/>
</dbReference>
<dbReference type="GO" id="GO:0005524">
    <property type="term" value="F:ATP binding"/>
    <property type="evidence" value="ECO:0007669"/>
    <property type="project" value="UniProtKB-UniRule"/>
</dbReference>
<feature type="domain" description="EF-hand" evidence="15">
    <location>
        <begin position="331"/>
        <end position="366"/>
    </location>
</feature>
<keyword evidence="10 13" id="KW-0472">Membrane</keyword>
<dbReference type="Gene3D" id="1.10.510.10">
    <property type="entry name" value="Transferase(Phosphotransferase) domain 1"/>
    <property type="match status" value="1"/>
</dbReference>
<dbReference type="PROSITE" id="PS00108">
    <property type="entry name" value="PROTEIN_KINASE_ST"/>
    <property type="match status" value="1"/>
</dbReference>
<dbReference type="InterPro" id="IPR002048">
    <property type="entry name" value="EF_hand_dom"/>
</dbReference>
<protein>
    <submittedName>
        <fullName evidence="16">Calmodulin-dependent protein kinase</fullName>
    </submittedName>
</protein>
<keyword evidence="9 13" id="KW-1133">Transmembrane helix</keyword>
<evidence type="ECO:0000256" key="13">
    <source>
        <dbReference type="SAM" id="Phobius"/>
    </source>
</evidence>
<keyword evidence="3" id="KW-0808">Transferase</keyword>
<dbReference type="InterPro" id="IPR017441">
    <property type="entry name" value="Protein_kinase_ATP_BS"/>
</dbReference>
<feature type="transmembrane region" description="Helical" evidence="13">
    <location>
        <begin position="562"/>
        <end position="579"/>
    </location>
</feature>
<gene>
    <name evidence="16" type="ORF">MUK42_11909</name>
</gene>